<dbReference type="NCBIfam" id="TIGR00756">
    <property type="entry name" value="PPR"/>
    <property type="match status" value="6"/>
</dbReference>
<feature type="repeat" description="PPR" evidence="3">
    <location>
        <begin position="225"/>
        <end position="259"/>
    </location>
</feature>
<dbReference type="Pfam" id="PF14432">
    <property type="entry name" value="DYW_deaminase"/>
    <property type="match status" value="1"/>
</dbReference>
<dbReference type="FunFam" id="1.25.40.10:FF:000090">
    <property type="entry name" value="Pentatricopeptide repeat-containing protein, chloroplastic"/>
    <property type="match status" value="1"/>
</dbReference>
<gene>
    <name evidence="5" type="ORF">SHERM_24294</name>
</gene>
<dbReference type="InterPro" id="IPR032867">
    <property type="entry name" value="DYW_dom"/>
</dbReference>
<proteinExistence type="inferred from homology"/>
<dbReference type="FunFam" id="1.25.40.10:FF:000201">
    <property type="entry name" value="Pentatricopeptide repeat-containing protein mitochondrial"/>
    <property type="match status" value="1"/>
</dbReference>
<dbReference type="FunFam" id="1.25.40.10:FF:000471">
    <property type="entry name" value="Putative pentatricopeptide repeat-containing protein, mitochondrial"/>
    <property type="match status" value="1"/>
</dbReference>
<dbReference type="GO" id="GO:0009451">
    <property type="term" value="P:RNA modification"/>
    <property type="evidence" value="ECO:0007669"/>
    <property type="project" value="InterPro"/>
</dbReference>
<evidence type="ECO:0000256" key="1">
    <source>
        <dbReference type="ARBA" id="ARBA00006643"/>
    </source>
</evidence>
<feature type="repeat" description="PPR" evidence="3">
    <location>
        <begin position="497"/>
        <end position="527"/>
    </location>
</feature>
<evidence type="ECO:0000259" key="4">
    <source>
        <dbReference type="Pfam" id="PF14432"/>
    </source>
</evidence>
<dbReference type="GO" id="GO:0008270">
    <property type="term" value="F:zinc ion binding"/>
    <property type="evidence" value="ECO:0007669"/>
    <property type="project" value="InterPro"/>
</dbReference>
<feature type="repeat" description="PPR" evidence="3">
    <location>
        <begin position="427"/>
        <end position="461"/>
    </location>
</feature>
<feature type="repeat" description="PPR" evidence="3">
    <location>
        <begin position="295"/>
        <end position="329"/>
    </location>
</feature>
<dbReference type="FunFam" id="1.25.40.10:FF:000381">
    <property type="entry name" value="Pentatricopeptide repeat-containing protein"/>
    <property type="match status" value="1"/>
</dbReference>
<reference evidence="5" key="1">
    <citation type="submission" date="2019-12" db="EMBL/GenBank/DDBJ databases">
        <authorList>
            <person name="Scholes J."/>
        </authorList>
    </citation>
    <scope>NUCLEOTIDE SEQUENCE</scope>
</reference>
<dbReference type="InterPro" id="IPR002885">
    <property type="entry name" value="PPR_rpt"/>
</dbReference>
<accession>A0A9N7NDW3</accession>
<keyword evidence="2" id="KW-0677">Repeat</keyword>
<dbReference type="EMBL" id="CACSLK010027752">
    <property type="protein sequence ID" value="CAA0828599.1"/>
    <property type="molecule type" value="Genomic_DNA"/>
</dbReference>
<dbReference type="Pfam" id="PF20431">
    <property type="entry name" value="E_motif"/>
    <property type="match status" value="1"/>
</dbReference>
<dbReference type="InterPro" id="IPR011990">
    <property type="entry name" value="TPR-like_helical_dom_sf"/>
</dbReference>
<dbReference type="PROSITE" id="PS51375">
    <property type="entry name" value="PPR"/>
    <property type="match status" value="6"/>
</dbReference>
<feature type="domain" description="DYW" evidence="4">
    <location>
        <begin position="745"/>
        <end position="837"/>
    </location>
</feature>
<dbReference type="InterPro" id="IPR046960">
    <property type="entry name" value="PPR_At4g14850-like_plant"/>
</dbReference>
<organism evidence="5 6">
    <name type="scientific">Striga hermonthica</name>
    <name type="common">Purple witchweed</name>
    <name type="synonym">Buchnera hermonthica</name>
    <dbReference type="NCBI Taxonomy" id="68872"/>
    <lineage>
        <taxon>Eukaryota</taxon>
        <taxon>Viridiplantae</taxon>
        <taxon>Streptophyta</taxon>
        <taxon>Embryophyta</taxon>
        <taxon>Tracheophyta</taxon>
        <taxon>Spermatophyta</taxon>
        <taxon>Magnoliopsida</taxon>
        <taxon>eudicotyledons</taxon>
        <taxon>Gunneridae</taxon>
        <taxon>Pentapetalae</taxon>
        <taxon>asterids</taxon>
        <taxon>lamiids</taxon>
        <taxon>Lamiales</taxon>
        <taxon>Orobanchaceae</taxon>
        <taxon>Buchnereae</taxon>
        <taxon>Striga</taxon>
    </lineage>
</organism>
<feature type="repeat" description="PPR" evidence="3">
    <location>
        <begin position="529"/>
        <end position="563"/>
    </location>
</feature>
<dbReference type="Pfam" id="PF13041">
    <property type="entry name" value="PPR_2"/>
    <property type="match status" value="3"/>
</dbReference>
<protein>
    <submittedName>
        <fullName evidence="5">Pentatricopeptide repeat-containing protein - mitochondrial</fullName>
    </submittedName>
</protein>
<dbReference type="AlphaFoldDB" id="A0A9N7NDW3"/>
<dbReference type="Proteomes" id="UP001153555">
    <property type="component" value="Unassembled WGS sequence"/>
</dbReference>
<dbReference type="OrthoDB" id="749581at2759"/>
<feature type="repeat" description="PPR" evidence="3">
    <location>
        <begin position="93"/>
        <end position="127"/>
    </location>
</feature>
<evidence type="ECO:0000256" key="3">
    <source>
        <dbReference type="PROSITE-ProRule" id="PRU00708"/>
    </source>
</evidence>
<name>A0A9N7NDW3_STRHE</name>
<dbReference type="Gene3D" id="1.25.40.10">
    <property type="entry name" value="Tetratricopeptide repeat domain"/>
    <property type="match status" value="5"/>
</dbReference>
<dbReference type="Pfam" id="PF01535">
    <property type="entry name" value="PPR"/>
    <property type="match status" value="6"/>
</dbReference>
<keyword evidence="6" id="KW-1185">Reference proteome</keyword>
<evidence type="ECO:0000313" key="6">
    <source>
        <dbReference type="Proteomes" id="UP001153555"/>
    </source>
</evidence>
<dbReference type="InterPro" id="IPR046848">
    <property type="entry name" value="E_motif"/>
</dbReference>
<dbReference type="PANTHER" id="PTHR47926:SF520">
    <property type="entry name" value="DYW DOMAIN-CONTAINING PROTEIN"/>
    <property type="match status" value="1"/>
</dbReference>
<evidence type="ECO:0000256" key="2">
    <source>
        <dbReference type="ARBA" id="ARBA00022737"/>
    </source>
</evidence>
<sequence length="837" mass="94063">MLHRVLPPWQSLAKHHHRLHCIFSFLQHDLSTSASQLYQHEPLIEEKEALPSPTTEFDSHAYAGILQHCTKTNDPNNGKAQHCHILKRGNCLDLFSRNILLNMYAKTGFLHDAVRLFDEMPDRNVISFVTVVQGFMEHEEYKKAVDLFSTLHKEGHELNAYVFTTLLKLLVSMGSVDPVWGIHACAHKLGHDSNAFVATALVDCYSVYGCAGAAKEVFEGVVDKDMVCWTGMVSCYAENNCHEEALDLFGRMRFEGMLPNNFTFGSVIKACVGLNAVGLGKSVHGLVLKTSYEQDGYVGVSLLDLYTRCGDINDARKVFEEIPKDDVVPWSFMIARYSQSDCCTEALDMFLRMRKTTVWPNQFTLASVLKACATLAELELGKQIHSHILKVGLDRNVFALNALMDVYAKCGKMEASMDLFAESRNINEVSWNTMIVGYVQHGDTEKAFTLFLNMHEEGVRASEVTYSNLLRAAASMAALEAGVQIHAVAVKTMYAGEDVVCNALIDMYSKCGRIEDARLVFDSMGERRDIISWNSIVSAYGTHGLGAEALRIFESMRETDIMPNEMTFVAVLKACSNTGLLEQGQSYFASMREDYGIEPCMEHYTCMVSLFGRSGHLDKAMKTIEEIANEPPSVMVWRALLGACVVHKNVEIGRLAAERVLEMEPLDESAHVLMSNIYATAKSWDNVAVVRKSMVRKRVKKEPGLSWVENQGTIHYFAVGDDSHPEIKLIRCMLEWLNLRSSIAGYAPNCDAILLDVEEDEKARLLWLHSERIALAYGLLRLSPGSPIRIIKNLRICADCHVAIKFVSQLVRREIVIRDINRFHHFRDGVCSCNDYW</sequence>
<dbReference type="PANTHER" id="PTHR47926">
    <property type="entry name" value="PENTATRICOPEPTIDE REPEAT-CONTAINING PROTEIN"/>
    <property type="match status" value="1"/>
</dbReference>
<dbReference type="GO" id="GO:0003723">
    <property type="term" value="F:RNA binding"/>
    <property type="evidence" value="ECO:0007669"/>
    <property type="project" value="InterPro"/>
</dbReference>
<dbReference type="FunFam" id="1.25.40.10:FF:000397">
    <property type="entry name" value="Pentatricopeptide repeat-containing protein At2g40720"/>
    <property type="match status" value="1"/>
</dbReference>
<comment type="caution">
    <text evidence="5">The sequence shown here is derived from an EMBL/GenBank/DDBJ whole genome shotgun (WGS) entry which is preliminary data.</text>
</comment>
<comment type="similarity">
    <text evidence="1">Belongs to the PPR family. PCMP-H subfamily.</text>
</comment>
<evidence type="ECO:0000313" key="5">
    <source>
        <dbReference type="EMBL" id="CAA0828599.1"/>
    </source>
</evidence>